<evidence type="ECO:0000313" key="1">
    <source>
        <dbReference type="EMBL" id="UWZ34513.1"/>
    </source>
</evidence>
<dbReference type="EMBL" id="CP073721">
    <property type="protein sequence ID" value="UWZ34513.1"/>
    <property type="molecule type" value="Genomic_DNA"/>
</dbReference>
<gene>
    <name evidence="1" type="ORF">Drose_25205</name>
</gene>
<evidence type="ECO:0000313" key="2">
    <source>
        <dbReference type="Proteomes" id="UP001058271"/>
    </source>
</evidence>
<accession>A0ABY5Z089</accession>
<reference evidence="1" key="1">
    <citation type="submission" date="2021-04" db="EMBL/GenBank/DDBJ databases">
        <title>Biosynthetic gene clusters of Dactylosporangioum roseum.</title>
        <authorList>
            <person name="Hartkoorn R.C."/>
            <person name="Beaudoing E."/>
            <person name="Hot D."/>
            <person name="Moureu S."/>
        </authorList>
    </citation>
    <scope>NUCLEOTIDE SEQUENCE</scope>
    <source>
        <strain evidence="1">NRRL B-16295</strain>
    </source>
</reference>
<dbReference type="RefSeq" id="WP_260723833.1">
    <property type="nucleotide sequence ID" value="NZ_BAAABS010000011.1"/>
</dbReference>
<organism evidence="1 2">
    <name type="scientific">Dactylosporangium roseum</name>
    <dbReference type="NCBI Taxonomy" id="47989"/>
    <lineage>
        <taxon>Bacteria</taxon>
        <taxon>Bacillati</taxon>
        <taxon>Actinomycetota</taxon>
        <taxon>Actinomycetes</taxon>
        <taxon>Micromonosporales</taxon>
        <taxon>Micromonosporaceae</taxon>
        <taxon>Dactylosporangium</taxon>
    </lineage>
</organism>
<dbReference type="Proteomes" id="UP001058271">
    <property type="component" value="Chromosome"/>
</dbReference>
<keyword evidence="2" id="KW-1185">Reference proteome</keyword>
<proteinExistence type="predicted"/>
<name>A0ABY5Z089_9ACTN</name>
<sequence>MGADDDKAAGVYFADPQVERLLDLILQLTVELNAANQRQRVLEMLLVSHGVLDAGAVDGFQPDETQRAELHRTRDELLGRWLRVITETGSAAAPLRPEWFAALSAPLP</sequence>
<protein>
    <submittedName>
        <fullName evidence="1">Uncharacterized protein</fullName>
    </submittedName>
</protein>